<organism evidence="2 3">
    <name type="scientific">Paraburkholderia unamae</name>
    <dbReference type="NCBI Taxonomy" id="219649"/>
    <lineage>
        <taxon>Bacteria</taxon>
        <taxon>Pseudomonadati</taxon>
        <taxon>Pseudomonadota</taxon>
        <taxon>Betaproteobacteria</taxon>
        <taxon>Burkholderiales</taxon>
        <taxon>Burkholderiaceae</taxon>
        <taxon>Paraburkholderia</taxon>
    </lineage>
</organism>
<dbReference type="SMART" id="SM00923">
    <property type="entry name" value="MbtH"/>
    <property type="match status" value="1"/>
</dbReference>
<protein>
    <submittedName>
        <fullName evidence="2">MbtH protein</fullName>
    </submittedName>
</protein>
<dbReference type="RefSeq" id="WP_116614594.1">
    <property type="nucleotide sequence ID" value="NZ_QEOB01000033.1"/>
</dbReference>
<dbReference type="InterPro" id="IPR005153">
    <property type="entry name" value="MbtH-like_dom"/>
</dbReference>
<dbReference type="EMBL" id="QEOB01000033">
    <property type="protein sequence ID" value="PVX70887.1"/>
    <property type="molecule type" value="Genomic_DNA"/>
</dbReference>
<dbReference type="InterPro" id="IPR038020">
    <property type="entry name" value="MbtH-like_sf"/>
</dbReference>
<accession>A0ABX5KAJ3</accession>
<comment type="caution">
    <text evidence="2">The sequence shown here is derived from an EMBL/GenBank/DDBJ whole genome shotgun (WGS) entry which is preliminary data.</text>
</comment>
<dbReference type="Gene3D" id="3.90.820.10">
    <property type="entry name" value="Structural Genomics, Unknown Function 30-nov-00 1gh9 Mol_id"/>
    <property type="match status" value="1"/>
</dbReference>
<dbReference type="SUPFAM" id="SSF160582">
    <property type="entry name" value="MbtH-like"/>
    <property type="match status" value="1"/>
</dbReference>
<feature type="domain" description="MbtH-like" evidence="1">
    <location>
        <begin position="1"/>
        <end position="46"/>
    </location>
</feature>
<dbReference type="Pfam" id="PF03621">
    <property type="entry name" value="MbtH"/>
    <property type="match status" value="1"/>
</dbReference>
<sequence length="65" mass="7339">MEIQFVVVVNAEEQYSIWRNDCPVPPGWSLEGMQGPLAECLKYIDTVWVDMTPASLRRANQGSLV</sequence>
<evidence type="ECO:0000313" key="3">
    <source>
        <dbReference type="Proteomes" id="UP000245712"/>
    </source>
</evidence>
<name>A0ABX5KAJ3_9BURK</name>
<keyword evidence="3" id="KW-1185">Reference proteome</keyword>
<dbReference type="InterPro" id="IPR037407">
    <property type="entry name" value="MLP_fam"/>
</dbReference>
<evidence type="ECO:0000259" key="1">
    <source>
        <dbReference type="SMART" id="SM00923"/>
    </source>
</evidence>
<evidence type="ECO:0000313" key="2">
    <source>
        <dbReference type="EMBL" id="PVX70887.1"/>
    </source>
</evidence>
<dbReference type="PANTHER" id="PTHR38444:SF1">
    <property type="entry name" value="ENTEROBACTIN BIOSYNTHESIS PROTEIN YBDZ"/>
    <property type="match status" value="1"/>
</dbReference>
<dbReference type="Proteomes" id="UP000245712">
    <property type="component" value="Unassembled WGS sequence"/>
</dbReference>
<dbReference type="PANTHER" id="PTHR38444">
    <property type="entry name" value="ENTEROBACTIN BIOSYNTHESIS PROTEIN YBDZ"/>
    <property type="match status" value="1"/>
</dbReference>
<proteinExistence type="predicted"/>
<gene>
    <name evidence="2" type="ORF">C7402_13341</name>
</gene>
<reference evidence="2 3" key="1">
    <citation type="submission" date="2018-05" db="EMBL/GenBank/DDBJ databases">
        <title>Genomic Encyclopedia of Type Strains, Phase IV (KMG-V): Genome sequencing to study the core and pangenomes of soil and plant-associated prokaryotes.</title>
        <authorList>
            <person name="Whitman W."/>
        </authorList>
    </citation>
    <scope>NUCLEOTIDE SEQUENCE [LARGE SCALE GENOMIC DNA]</scope>
    <source>
        <strain evidence="2 3">SCZa-39</strain>
    </source>
</reference>